<name>A0A937URL7_9ACTN</name>
<comment type="caution">
    <text evidence="5">The sequence shown here is derived from an EMBL/GenBank/DDBJ whole genome shotgun (WGS) entry which is preliminary data.</text>
</comment>
<sequence length="353" mass="35653">MARPLRRVSPASAVACAVALGLVLITSCSDEPARPTVAASATAAPAAPAAASHGCLPADDPAASTRGGYGVGQTQVTFVDDSRPTDAVPDRGLAGRPDRAIPVVVSYPVTPAAGAAPDAPPVAGAQPAPGQFPLVVLSHGVTADGTVAANVIAAPLVRHGYVVATPTFPLSSGPGGTILDLPNQPADVSFVITSLGAWSTAKGAPLAGHLEPSCVAITGHSLGAATTLAAAYLSCCRDSRVKAVVSMAGTLAPFNGTFADNPPIPLLILHGDQDQTVPPAKSDEMFTTLRGPRYYLTLHGAGHSTMFFDQAGQTVDHAVAAFLDAYLKGDFTALRALPDDVRRSGLATYQAAS</sequence>
<dbReference type="Gene3D" id="3.40.50.1820">
    <property type="entry name" value="alpha/beta hydrolase"/>
    <property type="match status" value="1"/>
</dbReference>
<keyword evidence="2" id="KW-0442">Lipid degradation</keyword>
<dbReference type="GO" id="GO:0003847">
    <property type="term" value="F:1-alkyl-2-acetylglycerophosphocholine esterase activity"/>
    <property type="evidence" value="ECO:0007669"/>
    <property type="project" value="TreeGrafter"/>
</dbReference>
<feature type="signal peptide" evidence="4">
    <location>
        <begin position="1"/>
        <end position="29"/>
    </location>
</feature>
<dbReference type="GO" id="GO:0016042">
    <property type="term" value="P:lipid catabolic process"/>
    <property type="evidence" value="ECO:0007669"/>
    <property type="project" value="UniProtKB-KW"/>
</dbReference>
<evidence type="ECO:0000256" key="3">
    <source>
        <dbReference type="ARBA" id="ARBA00023098"/>
    </source>
</evidence>
<evidence type="ECO:0000313" key="5">
    <source>
        <dbReference type="EMBL" id="MBL7629370.1"/>
    </source>
</evidence>
<gene>
    <name evidence="5" type="ORF">I7412_19810</name>
</gene>
<dbReference type="Pfam" id="PF03403">
    <property type="entry name" value="PAF-AH_p_II"/>
    <property type="match status" value="1"/>
</dbReference>
<keyword evidence="4" id="KW-0732">Signal</keyword>
<dbReference type="PROSITE" id="PS51257">
    <property type="entry name" value="PROKAR_LIPOPROTEIN"/>
    <property type="match status" value="1"/>
</dbReference>
<evidence type="ECO:0000313" key="6">
    <source>
        <dbReference type="Proteomes" id="UP000604475"/>
    </source>
</evidence>
<dbReference type="SUPFAM" id="SSF53474">
    <property type="entry name" value="alpha/beta-Hydrolases"/>
    <property type="match status" value="1"/>
</dbReference>
<dbReference type="PANTHER" id="PTHR10272">
    <property type="entry name" value="PLATELET-ACTIVATING FACTOR ACETYLHYDROLASE"/>
    <property type="match status" value="1"/>
</dbReference>
<protein>
    <submittedName>
        <fullName evidence="5">Phospholipase</fullName>
    </submittedName>
</protein>
<organism evidence="5 6">
    <name type="scientific">Frankia nepalensis</name>
    <dbReference type="NCBI Taxonomy" id="1836974"/>
    <lineage>
        <taxon>Bacteria</taxon>
        <taxon>Bacillati</taxon>
        <taxon>Actinomycetota</taxon>
        <taxon>Actinomycetes</taxon>
        <taxon>Frankiales</taxon>
        <taxon>Frankiaceae</taxon>
        <taxon>Frankia</taxon>
    </lineage>
</organism>
<evidence type="ECO:0000256" key="2">
    <source>
        <dbReference type="ARBA" id="ARBA00022963"/>
    </source>
</evidence>
<evidence type="ECO:0000256" key="1">
    <source>
        <dbReference type="ARBA" id="ARBA00022801"/>
    </source>
</evidence>
<evidence type="ECO:0000256" key="4">
    <source>
        <dbReference type="SAM" id="SignalP"/>
    </source>
</evidence>
<accession>A0A937URL7</accession>
<dbReference type="RefSeq" id="WP_203005383.1">
    <property type="nucleotide sequence ID" value="NZ_JADWYU010000131.1"/>
</dbReference>
<dbReference type="Proteomes" id="UP000604475">
    <property type="component" value="Unassembled WGS sequence"/>
</dbReference>
<dbReference type="AlphaFoldDB" id="A0A937URL7"/>
<feature type="chain" id="PRO_5038844162" evidence="4">
    <location>
        <begin position="30"/>
        <end position="353"/>
    </location>
</feature>
<dbReference type="EMBL" id="JAEACQ010000227">
    <property type="protein sequence ID" value="MBL7629370.1"/>
    <property type="molecule type" value="Genomic_DNA"/>
</dbReference>
<reference evidence="5" key="1">
    <citation type="submission" date="2020-12" db="EMBL/GenBank/DDBJ databases">
        <title>Genomic characterization of non-nitrogen-fixing Frankia strains.</title>
        <authorList>
            <person name="Carlos-Shanley C."/>
            <person name="Guerra T."/>
            <person name="Hahn D."/>
        </authorList>
    </citation>
    <scope>NUCLEOTIDE SEQUENCE</scope>
    <source>
        <strain evidence="5">CN6</strain>
    </source>
</reference>
<keyword evidence="6" id="KW-1185">Reference proteome</keyword>
<dbReference type="InterPro" id="IPR029058">
    <property type="entry name" value="AB_hydrolase_fold"/>
</dbReference>
<proteinExistence type="predicted"/>
<keyword evidence="3" id="KW-0443">Lipid metabolism</keyword>
<dbReference type="PANTHER" id="PTHR10272:SF0">
    <property type="entry name" value="PLATELET-ACTIVATING FACTOR ACETYLHYDROLASE"/>
    <property type="match status" value="1"/>
</dbReference>
<keyword evidence="1" id="KW-0378">Hydrolase</keyword>